<protein>
    <recommendedName>
        <fullName evidence="3">Phospholipase B-like</fullName>
    </recommendedName>
</protein>
<evidence type="ECO:0008006" key="3">
    <source>
        <dbReference type="Google" id="ProtNLM"/>
    </source>
</evidence>
<sequence length="563" mass="59902">MAITIAVMETPCTQAKLAATFNGGGFRAHAVHTGVIAGLLGHDDEDEDASPSPDQSSKLQELFADVDQLGSNSGGSWFLAQLAYSNNFVDLVYNISETTSVADGAALFDDKWIKPFLSFMAKAQAAHNSRRLLVDESLGNWIKTLLELLGKLMGMSDDIMDWLDVIMFTLQNDFSWMSFVEQILELPGDLDASESLAAAKHNSWCAGKGLAIAAAAGATTEMDNFMGFAQNTVDGSIRSLAYVSSVKSPNAPVQPHIPTTFGVRLGKKGGKKSELPFTVTDASFAAEYRLLDKPTTFSTGKVLKTVAAAHTESRMEDLASQKASIRGAVASSSAFLGSVSQLGVFGLIVQQLNTELWDRLLNLATYFSLSKTSYERANEIRANSGKVTGDKWVNQASKAGMLTLADGGLVDNTAVAQLVTAGVHDVVVFVSTESTDSWGGLGTLFQGAKPADIFTYAPIFEAKADDALANLTSAMSSLELDSGLEFVQGIRFGTLEATTAAQPLYGLQAGERVRLHVVQTAASIGLASSNWHNFATVVGEINAQFHRPANAAKVASLKSLLTQ</sequence>
<dbReference type="Proteomes" id="UP001642464">
    <property type="component" value="Unassembled WGS sequence"/>
</dbReference>
<dbReference type="InterPro" id="IPR016035">
    <property type="entry name" value="Acyl_Trfase/lysoPLipase"/>
</dbReference>
<proteinExistence type="predicted"/>
<dbReference type="EMBL" id="CAXAMM010001184">
    <property type="protein sequence ID" value="CAK8990911.1"/>
    <property type="molecule type" value="Genomic_DNA"/>
</dbReference>
<dbReference type="SUPFAM" id="SSF52151">
    <property type="entry name" value="FabD/lysophospholipase-like"/>
    <property type="match status" value="1"/>
</dbReference>
<dbReference type="Gene3D" id="3.40.1090.10">
    <property type="entry name" value="Cytosolic phospholipase A2 catalytic domain"/>
    <property type="match status" value="1"/>
</dbReference>
<reference evidence="1 2" key="1">
    <citation type="submission" date="2024-02" db="EMBL/GenBank/DDBJ databases">
        <authorList>
            <person name="Chen Y."/>
            <person name="Shah S."/>
            <person name="Dougan E. K."/>
            <person name="Thang M."/>
            <person name="Chan C."/>
        </authorList>
    </citation>
    <scope>NUCLEOTIDE SEQUENCE [LARGE SCALE GENOMIC DNA]</scope>
</reference>
<gene>
    <name evidence="1" type="ORF">SCF082_LOCUS2436</name>
</gene>
<evidence type="ECO:0000313" key="2">
    <source>
        <dbReference type="Proteomes" id="UP001642464"/>
    </source>
</evidence>
<name>A0ABP0HL22_9DINO</name>
<keyword evidence="2" id="KW-1185">Reference proteome</keyword>
<organism evidence="1 2">
    <name type="scientific">Durusdinium trenchii</name>
    <dbReference type="NCBI Taxonomy" id="1381693"/>
    <lineage>
        <taxon>Eukaryota</taxon>
        <taxon>Sar</taxon>
        <taxon>Alveolata</taxon>
        <taxon>Dinophyceae</taxon>
        <taxon>Suessiales</taxon>
        <taxon>Symbiodiniaceae</taxon>
        <taxon>Durusdinium</taxon>
    </lineage>
</organism>
<accession>A0ABP0HL22</accession>
<evidence type="ECO:0000313" key="1">
    <source>
        <dbReference type="EMBL" id="CAK8990911.1"/>
    </source>
</evidence>
<comment type="caution">
    <text evidence="1">The sequence shown here is derived from an EMBL/GenBank/DDBJ whole genome shotgun (WGS) entry which is preliminary data.</text>
</comment>